<feature type="region of interest" description="Disordered" evidence="1">
    <location>
        <begin position="51"/>
        <end position="71"/>
    </location>
</feature>
<gene>
    <name evidence="2" type="ORF">GCM10009750_02020</name>
</gene>
<keyword evidence="3" id="KW-1185">Reference proteome</keyword>
<reference evidence="2 3" key="1">
    <citation type="journal article" date="2019" name="Int. J. Syst. Evol. Microbiol.">
        <title>The Global Catalogue of Microorganisms (GCM) 10K type strain sequencing project: providing services to taxonomists for standard genome sequencing and annotation.</title>
        <authorList>
            <consortium name="The Broad Institute Genomics Platform"/>
            <consortium name="The Broad Institute Genome Sequencing Center for Infectious Disease"/>
            <person name="Wu L."/>
            <person name="Ma J."/>
        </authorList>
    </citation>
    <scope>NUCLEOTIDE SEQUENCE [LARGE SCALE GENOMIC DNA]</scope>
    <source>
        <strain evidence="2 3">JCM 14323</strain>
    </source>
</reference>
<sequence length="71" mass="7683">MHESAVDLVAVGGEAEAMLHPSILGHEERLMHGGVPILRWSPARTAFHRKIGTPPQETPPHGADAAYFDMS</sequence>
<dbReference type="EMBL" id="BAAANK010000001">
    <property type="protein sequence ID" value="GAA1823125.1"/>
    <property type="molecule type" value="Genomic_DNA"/>
</dbReference>
<evidence type="ECO:0000256" key="1">
    <source>
        <dbReference type="SAM" id="MobiDB-lite"/>
    </source>
</evidence>
<dbReference type="Proteomes" id="UP001501746">
    <property type="component" value="Unassembled WGS sequence"/>
</dbReference>
<protein>
    <submittedName>
        <fullName evidence="2">Uncharacterized protein</fullName>
    </submittedName>
</protein>
<accession>A0ABN2ME34</accession>
<evidence type="ECO:0000313" key="3">
    <source>
        <dbReference type="Proteomes" id="UP001501746"/>
    </source>
</evidence>
<evidence type="ECO:0000313" key="2">
    <source>
        <dbReference type="EMBL" id="GAA1823125.1"/>
    </source>
</evidence>
<name>A0ABN2ME34_9MICO</name>
<comment type="caution">
    <text evidence="2">The sequence shown here is derived from an EMBL/GenBank/DDBJ whole genome shotgun (WGS) entry which is preliminary data.</text>
</comment>
<organism evidence="2 3">
    <name type="scientific">Agromyces salentinus</name>
    <dbReference type="NCBI Taxonomy" id="269421"/>
    <lineage>
        <taxon>Bacteria</taxon>
        <taxon>Bacillati</taxon>
        <taxon>Actinomycetota</taxon>
        <taxon>Actinomycetes</taxon>
        <taxon>Micrococcales</taxon>
        <taxon>Microbacteriaceae</taxon>
        <taxon>Agromyces</taxon>
    </lineage>
</organism>
<proteinExistence type="predicted"/>